<evidence type="ECO:0008006" key="3">
    <source>
        <dbReference type="Google" id="ProtNLM"/>
    </source>
</evidence>
<evidence type="ECO:0000313" key="1">
    <source>
        <dbReference type="EMBL" id="ANP45844.1"/>
    </source>
</evidence>
<proteinExistence type="predicted"/>
<evidence type="ECO:0000313" key="2">
    <source>
        <dbReference type="Proteomes" id="UP000092498"/>
    </source>
</evidence>
<accession>A0A1B1AH08</accession>
<dbReference type="InterPro" id="IPR022118">
    <property type="entry name" value="Peptidase_C70_AvrRpt2"/>
</dbReference>
<sequence length="191" mass="20664">MVLPVEHDRQTRGPSCGAHALASVVNYWRGQGTLEGDELYHAHPPADPAGYSMAELLSLARGQGLLASPVAMPEPGLVEELESGRPVLVAVRLPSIYVQQRSLPGGDIPLLGIARNTLIDRAGRVSEAGELAMVAHYLLVVGYEDDRFVVVEPVMGYRTISARRLARYRRFFDDASIVFSVPETAASTPVS</sequence>
<keyword evidence="2" id="KW-1185">Reference proteome</keyword>
<gene>
    <name evidence="1" type="ORF">ATE48_07850</name>
</gene>
<dbReference type="InParanoid" id="A0A1B1AH08"/>
<dbReference type="AlphaFoldDB" id="A0A1B1AH08"/>
<dbReference type="Proteomes" id="UP000092498">
    <property type="component" value="Chromosome"/>
</dbReference>
<dbReference type="Gene3D" id="3.90.70.10">
    <property type="entry name" value="Cysteine proteinases"/>
    <property type="match status" value="1"/>
</dbReference>
<dbReference type="Pfam" id="PF12385">
    <property type="entry name" value="Peptidase_C70"/>
    <property type="match status" value="1"/>
</dbReference>
<dbReference type="EMBL" id="CP013244">
    <property type="protein sequence ID" value="ANP45844.1"/>
    <property type="molecule type" value="Genomic_DNA"/>
</dbReference>
<organism evidence="1 2">
    <name type="scientific">Candidatus Viadribacter manganicus</name>
    <dbReference type="NCBI Taxonomy" id="1759059"/>
    <lineage>
        <taxon>Bacteria</taxon>
        <taxon>Pseudomonadati</taxon>
        <taxon>Pseudomonadota</taxon>
        <taxon>Alphaproteobacteria</taxon>
        <taxon>Hyphomonadales</taxon>
        <taxon>Hyphomonadaceae</taxon>
        <taxon>Candidatus Viadribacter</taxon>
    </lineage>
</organism>
<dbReference type="KEGG" id="cbot:ATE48_07850"/>
<protein>
    <recommendedName>
        <fullName evidence="3">Peptidase C39 domain-containing protein</fullName>
    </recommendedName>
</protein>
<reference evidence="1 2" key="1">
    <citation type="submission" date="2015-11" db="EMBL/GenBank/DDBJ databases">
        <title>Whole-Genome Sequence of Candidatus Oderbacter manganicum from the National Park Lower Oder Valley, Germany.</title>
        <authorList>
            <person name="Braun B."/>
            <person name="Liere K."/>
            <person name="Szewzyk U."/>
        </authorList>
    </citation>
    <scope>NUCLEOTIDE SEQUENCE [LARGE SCALE GENOMIC DNA]</scope>
    <source>
        <strain evidence="1 2">OTSz_A_272</strain>
    </source>
</reference>
<name>A0A1B1AH08_9PROT</name>